<protein>
    <submittedName>
        <fullName evidence="1">Uncharacterized protein</fullName>
    </submittedName>
</protein>
<proteinExistence type="predicted"/>
<organism evidence="1 2">
    <name type="scientific">Larinioides sclopetarius</name>
    <dbReference type="NCBI Taxonomy" id="280406"/>
    <lineage>
        <taxon>Eukaryota</taxon>
        <taxon>Metazoa</taxon>
        <taxon>Ecdysozoa</taxon>
        <taxon>Arthropoda</taxon>
        <taxon>Chelicerata</taxon>
        <taxon>Arachnida</taxon>
        <taxon>Araneae</taxon>
        <taxon>Araneomorphae</taxon>
        <taxon>Entelegynae</taxon>
        <taxon>Araneoidea</taxon>
        <taxon>Araneidae</taxon>
        <taxon>Larinioides</taxon>
    </lineage>
</organism>
<sequence length="15" mass="1728">MLATYAVKLFSRKSI</sequence>
<evidence type="ECO:0000313" key="1">
    <source>
        <dbReference type="EMBL" id="CAL1282517.1"/>
    </source>
</evidence>
<evidence type="ECO:0000313" key="2">
    <source>
        <dbReference type="Proteomes" id="UP001497382"/>
    </source>
</evidence>
<comment type="caution">
    <text evidence="1">The sequence shown here is derived from an EMBL/GenBank/DDBJ whole genome shotgun (WGS) entry which is preliminary data.</text>
</comment>
<name>A0AAV2AEZ5_9ARAC</name>
<gene>
    <name evidence="1" type="ORF">LARSCL_LOCUS12114</name>
</gene>
<reference evidence="1 2" key="1">
    <citation type="submission" date="2024-04" db="EMBL/GenBank/DDBJ databases">
        <authorList>
            <person name="Rising A."/>
            <person name="Reimegard J."/>
            <person name="Sonavane S."/>
            <person name="Akerstrom W."/>
            <person name="Nylinder S."/>
            <person name="Hedman E."/>
            <person name="Kallberg Y."/>
        </authorList>
    </citation>
    <scope>NUCLEOTIDE SEQUENCE [LARGE SCALE GENOMIC DNA]</scope>
</reference>
<keyword evidence="2" id="KW-1185">Reference proteome</keyword>
<dbReference type="EMBL" id="CAXIEN010000156">
    <property type="protein sequence ID" value="CAL1282517.1"/>
    <property type="molecule type" value="Genomic_DNA"/>
</dbReference>
<dbReference type="Proteomes" id="UP001497382">
    <property type="component" value="Unassembled WGS sequence"/>
</dbReference>
<accession>A0AAV2AEZ5</accession>